<feature type="compositionally biased region" description="Low complexity" evidence="1">
    <location>
        <begin position="179"/>
        <end position="203"/>
    </location>
</feature>
<dbReference type="InterPro" id="IPR019734">
    <property type="entry name" value="TPR_rpt"/>
</dbReference>
<dbReference type="PANTHER" id="PTHR47697:SF1">
    <property type="entry name" value="OS03G0340700 PROTEIN"/>
    <property type="match status" value="1"/>
</dbReference>
<keyword evidence="3" id="KW-1185">Reference proteome</keyword>
<feature type="region of interest" description="Disordered" evidence="1">
    <location>
        <begin position="326"/>
        <end position="375"/>
    </location>
</feature>
<sequence length="507" mass="52881">MNSNYGKTGTSFNNLDFDLGLRSNRSRSLNEQKNKSNPLSYTYTSSSSQSKPISTMPSWQPGKPSWTHQPAPSHTGATRTELGGTTSMVGDIFGKSWNSAAPTSSGSGAAIGIVNRSPNLFGDLLSSALGQNKTSSNAPLKSAPPVKSSFPMGGMADSLPKTNSSSVKSGQSPGKFSTASAGNSAGYGNSGMNKSSSLNSNSKVGAPSMRSMGGIGGGVGVGVSSNKDPFGSLVDFGSKPMGGEGLNSAAKTKSTAAEDVAFGNFQNASKPNSSASTFSSANSNPMASNSASVLKMDNFTSKNQIPAQPASADSFDMFFSSSSAAGGTSTATSDAQEFSGRDDWGFDSQFGGHDGGSTTELEGLPPPPAGVSASTAKAKGLDNYKHGQYADAIKWLSWAEVLLEKVGETSGVMEVLACRASCYKEVGEYKKAVADCTKVLDHEGKNVAVLVQRALLYESMEKYRLGAEDLRTVMKLDPGNRVARSTIHLSFHFHEKRILHFVPSFVL</sequence>
<feature type="compositionally biased region" description="Low complexity" evidence="1">
    <location>
        <begin position="268"/>
        <end position="289"/>
    </location>
</feature>
<feature type="compositionally biased region" description="Low complexity" evidence="1">
    <location>
        <begin position="326"/>
        <end position="335"/>
    </location>
</feature>
<evidence type="ECO:0000256" key="1">
    <source>
        <dbReference type="SAM" id="MobiDB-lite"/>
    </source>
</evidence>
<feature type="compositionally biased region" description="Polar residues" evidence="1">
    <location>
        <begin position="160"/>
        <end position="178"/>
    </location>
</feature>
<protein>
    <submittedName>
        <fullName evidence="2">Uncharacterized protein</fullName>
    </submittedName>
</protein>
<dbReference type="InterPro" id="IPR011990">
    <property type="entry name" value="TPR-like_helical_dom_sf"/>
</dbReference>
<dbReference type="SMART" id="SM00028">
    <property type="entry name" value="TPR"/>
    <property type="match status" value="3"/>
</dbReference>
<dbReference type="OrthoDB" id="1872379at2759"/>
<feature type="region of interest" description="Disordered" evidence="1">
    <location>
        <begin position="132"/>
        <end position="211"/>
    </location>
</feature>
<feature type="region of interest" description="Disordered" evidence="1">
    <location>
        <begin position="26"/>
        <end position="82"/>
    </location>
</feature>
<evidence type="ECO:0000313" key="2">
    <source>
        <dbReference type="EMBL" id="KAJ8424124.1"/>
    </source>
</evidence>
<dbReference type="AlphaFoldDB" id="A0A9Q1GR96"/>
<dbReference type="PANTHER" id="PTHR47697">
    <property type="entry name" value="OS03G0340700 PROTEIN"/>
    <property type="match status" value="1"/>
</dbReference>
<name>A0A9Q1GR96_9CARY</name>
<reference evidence="2" key="1">
    <citation type="submission" date="2022-04" db="EMBL/GenBank/DDBJ databases">
        <title>Carnegiea gigantea Genome sequencing and assembly v2.</title>
        <authorList>
            <person name="Copetti D."/>
            <person name="Sanderson M.J."/>
            <person name="Burquez A."/>
            <person name="Wojciechowski M.F."/>
        </authorList>
    </citation>
    <scope>NUCLEOTIDE SEQUENCE</scope>
    <source>
        <strain evidence="2">SGP5-SGP5p</strain>
        <tissue evidence="2">Aerial part</tissue>
    </source>
</reference>
<proteinExistence type="predicted"/>
<dbReference type="SUPFAM" id="SSF48452">
    <property type="entry name" value="TPR-like"/>
    <property type="match status" value="1"/>
</dbReference>
<feature type="compositionally biased region" description="Low complexity" evidence="1">
    <location>
        <begin position="36"/>
        <end position="58"/>
    </location>
</feature>
<evidence type="ECO:0000313" key="3">
    <source>
        <dbReference type="Proteomes" id="UP001153076"/>
    </source>
</evidence>
<feature type="region of interest" description="Disordered" evidence="1">
    <location>
        <begin position="265"/>
        <end position="289"/>
    </location>
</feature>
<feature type="compositionally biased region" description="Polar residues" evidence="1">
    <location>
        <begin position="66"/>
        <end position="82"/>
    </location>
</feature>
<organism evidence="2 3">
    <name type="scientific">Carnegiea gigantea</name>
    <dbReference type="NCBI Taxonomy" id="171969"/>
    <lineage>
        <taxon>Eukaryota</taxon>
        <taxon>Viridiplantae</taxon>
        <taxon>Streptophyta</taxon>
        <taxon>Embryophyta</taxon>
        <taxon>Tracheophyta</taxon>
        <taxon>Spermatophyta</taxon>
        <taxon>Magnoliopsida</taxon>
        <taxon>eudicotyledons</taxon>
        <taxon>Gunneridae</taxon>
        <taxon>Pentapetalae</taxon>
        <taxon>Caryophyllales</taxon>
        <taxon>Cactineae</taxon>
        <taxon>Cactaceae</taxon>
        <taxon>Cactoideae</taxon>
        <taxon>Echinocereeae</taxon>
        <taxon>Carnegiea</taxon>
    </lineage>
</organism>
<dbReference type="EMBL" id="JAKOGI010001769">
    <property type="protein sequence ID" value="KAJ8424124.1"/>
    <property type="molecule type" value="Genomic_DNA"/>
</dbReference>
<dbReference type="Gene3D" id="1.25.40.10">
    <property type="entry name" value="Tetratricopeptide repeat domain"/>
    <property type="match status" value="1"/>
</dbReference>
<comment type="caution">
    <text evidence="2">The sequence shown here is derived from an EMBL/GenBank/DDBJ whole genome shotgun (WGS) entry which is preliminary data.</text>
</comment>
<accession>A0A9Q1GR96</accession>
<gene>
    <name evidence="2" type="ORF">Cgig2_002650</name>
</gene>
<dbReference type="Proteomes" id="UP001153076">
    <property type="component" value="Unassembled WGS sequence"/>
</dbReference>